<dbReference type="RefSeq" id="WP_243325416.1">
    <property type="nucleotide sequence ID" value="NZ_JAKZMM010000025.1"/>
</dbReference>
<gene>
    <name evidence="2" type="primary">mnmD</name>
    <name evidence="2" type="ORF">MUN53_10665</name>
</gene>
<organism evidence="2 3">
    <name type="scientific">Parabacteroides faecalis</name>
    <dbReference type="NCBI Taxonomy" id="2924040"/>
    <lineage>
        <taxon>Bacteria</taxon>
        <taxon>Pseudomonadati</taxon>
        <taxon>Bacteroidota</taxon>
        <taxon>Bacteroidia</taxon>
        <taxon>Bacteroidales</taxon>
        <taxon>Tannerellaceae</taxon>
        <taxon>Parabacteroides</taxon>
    </lineage>
</organism>
<dbReference type="InterPro" id="IPR029063">
    <property type="entry name" value="SAM-dependent_MTases_sf"/>
</dbReference>
<reference evidence="2 3" key="1">
    <citation type="submission" date="2022-03" db="EMBL/GenBank/DDBJ databases">
        <title>Parabacteroides sp. nov. isolated from swine feces.</title>
        <authorList>
            <person name="Bak J.E."/>
        </authorList>
    </citation>
    <scope>NUCLEOTIDE SEQUENCE [LARGE SCALE GENOMIC DNA]</scope>
    <source>
        <strain evidence="2 3">AGMB00274</strain>
    </source>
</reference>
<feature type="domain" description="MnmC-like methyltransferase" evidence="1">
    <location>
        <begin position="123"/>
        <end position="219"/>
    </location>
</feature>
<evidence type="ECO:0000259" key="1">
    <source>
        <dbReference type="Pfam" id="PF05430"/>
    </source>
</evidence>
<dbReference type="EMBL" id="JAKZMM010000025">
    <property type="protein sequence ID" value="MCJ2381069.1"/>
    <property type="molecule type" value="Genomic_DNA"/>
</dbReference>
<dbReference type="NCBIfam" id="NF033855">
    <property type="entry name" value="tRNA_MNMC2"/>
    <property type="match status" value="1"/>
</dbReference>
<comment type="caution">
    <text evidence="2">The sequence shown here is derived from an EMBL/GenBank/DDBJ whole genome shotgun (WGS) entry which is preliminary data.</text>
</comment>
<accession>A0ABT0C232</accession>
<dbReference type="Pfam" id="PF05430">
    <property type="entry name" value="Methyltransf_30"/>
    <property type="match status" value="1"/>
</dbReference>
<evidence type="ECO:0000313" key="3">
    <source>
        <dbReference type="Proteomes" id="UP001165444"/>
    </source>
</evidence>
<evidence type="ECO:0000313" key="2">
    <source>
        <dbReference type="EMBL" id="MCJ2381069.1"/>
    </source>
</evidence>
<dbReference type="Proteomes" id="UP001165444">
    <property type="component" value="Unassembled WGS sequence"/>
</dbReference>
<protein>
    <submittedName>
        <fullName evidence="2">tRNA (5-methylaminomethyl-2-thiouridine)(34)-methyltransferase MnmD</fullName>
    </submittedName>
</protein>
<dbReference type="InterPro" id="IPR047785">
    <property type="entry name" value="tRNA_MNMC2"/>
</dbReference>
<proteinExistence type="predicted"/>
<keyword evidence="3" id="KW-1185">Reference proteome</keyword>
<dbReference type="InterPro" id="IPR008471">
    <property type="entry name" value="MnmC-like_methylTransf"/>
</dbReference>
<dbReference type="Gene3D" id="3.40.50.150">
    <property type="entry name" value="Vaccinia Virus protein VP39"/>
    <property type="match status" value="1"/>
</dbReference>
<dbReference type="PANTHER" id="PTHR39963">
    <property type="entry name" value="SLL0983 PROTEIN"/>
    <property type="match status" value="1"/>
</dbReference>
<sequence>MERVLQVTADGSHTLFIPEMNEHYHSVNGAWQESKYIFIEAGLHAVDKSVIHLLEIGFGTGLNALLTWKELEEVLTDKQVIYHSIELYPLSENLVSSLNYGELVWPEQKDRFQELHQAPWNQEVALSDRFTLHKIEGDSNQCAFPSDIDLIYMDAFAPEKQPEMWSQPFYDKLYAHAANGAVLVTYCAKGDVRRGMQAAGFQMERLPGPPGKRHILRGRK</sequence>
<dbReference type="PANTHER" id="PTHR39963:SF1">
    <property type="entry name" value="MNMC-LIKE METHYLTRANSFERASE DOMAIN-CONTAINING PROTEIN"/>
    <property type="match status" value="1"/>
</dbReference>
<name>A0ABT0C232_9BACT</name>